<dbReference type="EMBL" id="JAQIZT010000010">
    <property type="protein sequence ID" value="KAJ6983469.1"/>
    <property type="molecule type" value="Genomic_DNA"/>
</dbReference>
<keyword evidence="2" id="KW-1185">Reference proteome</keyword>
<organism evidence="1 2">
    <name type="scientific">Populus alba x Populus x berolinensis</name>
    <dbReference type="NCBI Taxonomy" id="444605"/>
    <lineage>
        <taxon>Eukaryota</taxon>
        <taxon>Viridiplantae</taxon>
        <taxon>Streptophyta</taxon>
        <taxon>Embryophyta</taxon>
        <taxon>Tracheophyta</taxon>
        <taxon>Spermatophyta</taxon>
        <taxon>Magnoliopsida</taxon>
        <taxon>eudicotyledons</taxon>
        <taxon>Gunneridae</taxon>
        <taxon>Pentapetalae</taxon>
        <taxon>rosids</taxon>
        <taxon>fabids</taxon>
        <taxon>Malpighiales</taxon>
        <taxon>Salicaceae</taxon>
        <taxon>Saliceae</taxon>
        <taxon>Populus</taxon>
    </lineage>
</organism>
<dbReference type="Proteomes" id="UP001164929">
    <property type="component" value="Chromosome 10"/>
</dbReference>
<protein>
    <submittedName>
        <fullName evidence="1">Uncharacterized protein</fullName>
    </submittedName>
</protein>
<comment type="caution">
    <text evidence="1">The sequence shown here is derived from an EMBL/GenBank/DDBJ whole genome shotgun (WGS) entry which is preliminary data.</text>
</comment>
<gene>
    <name evidence="1" type="ORF">NC653_026316</name>
</gene>
<evidence type="ECO:0000313" key="1">
    <source>
        <dbReference type="EMBL" id="KAJ6983469.1"/>
    </source>
</evidence>
<dbReference type="AlphaFoldDB" id="A0AAD6Q8S7"/>
<name>A0AAD6Q8S7_9ROSI</name>
<evidence type="ECO:0000313" key="2">
    <source>
        <dbReference type="Proteomes" id="UP001164929"/>
    </source>
</evidence>
<accession>A0AAD6Q8S7</accession>
<sequence>MTVIQQQTSLRKSRQSYDKFSLEIWSRAYKFFRFYIPLSE</sequence>
<proteinExistence type="predicted"/>
<reference evidence="1" key="1">
    <citation type="journal article" date="2023" name="Mol. Ecol. Resour.">
        <title>Chromosome-level genome assembly of a triploid poplar Populus alba 'Berolinensis'.</title>
        <authorList>
            <person name="Chen S."/>
            <person name="Yu Y."/>
            <person name="Wang X."/>
            <person name="Wang S."/>
            <person name="Zhang T."/>
            <person name="Zhou Y."/>
            <person name="He R."/>
            <person name="Meng N."/>
            <person name="Wang Y."/>
            <person name="Liu W."/>
            <person name="Liu Z."/>
            <person name="Liu J."/>
            <person name="Guo Q."/>
            <person name="Huang H."/>
            <person name="Sederoff R.R."/>
            <person name="Wang G."/>
            <person name="Qu G."/>
            <person name="Chen S."/>
        </authorList>
    </citation>
    <scope>NUCLEOTIDE SEQUENCE</scope>
    <source>
        <strain evidence="1">SC-2020</strain>
    </source>
</reference>